<reference evidence="3 4" key="1">
    <citation type="journal article" date="2015" name="Genome Biol. Evol.">
        <title>Comparative Genomics of a Bacterivorous Green Alga Reveals Evolutionary Causalities and Consequences of Phago-Mixotrophic Mode of Nutrition.</title>
        <authorList>
            <person name="Burns J.A."/>
            <person name="Paasch A."/>
            <person name="Narechania A."/>
            <person name="Kim E."/>
        </authorList>
    </citation>
    <scope>NUCLEOTIDE SEQUENCE [LARGE SCALE GENOMIC DNA]</scope>
    <source>
        <strain evidence="3 4">PLY_AMNH</strain>
    </source>
</reference>
<evidence type="ECO:0000313" key="3">
    <source>
        <dbReference type="EMBL" id="KAK3252515.1"/>
    </source>
</evidence>
<evidence type="ECO:0000256" key="2">
    <source>
        <dbReference type="SAM" id="Phobius"/>
    </source>
</evidence>
<accession>A0AAE0CE87</accession>
<sequence length="410" mass="45287">MNKFVSKRDGTFRPWMGAGRSSTERIEHATDPISCDRPIPIASVQIAGGNWSLVRRVAAGDAWHSARDNLAGFDSYGVCSADLLSPSTFSIPFANVAFDQFLFATGDEKIWLIAEASQVQQPTLADKEEEGSADKFKSRKKHKRQRGLLGFPYRFPQYEAKILSSSTRQSPHVAVWHLRENITETRWITLGDYDAPHSIRNGTVYGERRQRGPRGQILHEHGGANVFIRNSDGSPLVAYAAPPVSTPPPGLELAPSPPHWNRFPAAPPPPPPYAAVQFTTAALSTMSSAGEEVRAAATGEVAMALAGQLLRFLGLLVALVVMVVLLYACMCGAMACWRQRQEANERMKVWKRKDAWQEHAMLGQERMQAFLEVSEANSTNVSVSKIGPGKIRVDELKKEFSRIRAHASRI</sequence>
<proteinExistence type="predicted"/>
<evidence type="ECO:0000313" key="4">
    <source>
        <dbReference type="Proteomes" id="UP001190700"/>
    </source>
</evidence>
<organism evidence="3 4">
    <name type="scientific">Cymbomonas tetramitiformis</name>
    <dbReference type="NCBI Taxonomy" id="36881"/>
    <lineage>
        <taxon>Eukaryota</taxon>
        <taxon>Viridiplantae</taxon>
        <taxon>Chlorophyta</taxon>
        <taxon>Pyramimonadophyceae</taxon>
        <taxon>Pyramimonadales</taxon>
        <taxon>Pyramimonadaceae</taxon>
        <taxon>Cymbomonas</taxon>
    </lineage>
</organism>
<comment type="caution">
    <text evidence="3">The sequence shown here is derived from an EMBL/GenBank/DDBJ whole genome shotgun (WGS) entry which is preliminary data.</text>
</comment>
<keyword evidence="2" id="KW-0472">Membrane</keyword>
<protein>
    <submittedName>
        <fullName evidence="3">Uncharacterized protein</fullName>
    </submittedName>
</protein>
<gene>
    <name evidence="3" type="ORF">CYMTET_38189</name>
</gene>
<dbReference type="EMBL" id="LGRX02025363">
    <property type="protein sequence ID" value="KAK3252515.1"/>
    <property type="molecule type" value="Genomic_DNA"/>
</dbReference>
<keyword evidence="4" id="KW-1185">Reference proteome</keyword>
<feature type="transmembrane region" description="Helical" evidence="2">
    <location>
        <begin position="312"/>
        <end position="337"/>
    </location>
</feature>
<keyword evidence="2" id="KW-1133">Transmembrane helix</keyword>
<feature type="region of interest" description="Disordered" evidence="1">
    <location>
        <begin position="122"/>
        <end position="143"/>
    </location>
</feature>
<dbReference type="Proteomes" id="UP001190700">
    <property type="component" value="Unassembled WGS sequence"/>
</dbReference>
<dbReference type="AlphaFoldDB" id="A0AAE0CE87"/>
<keyword evidence="2" id="KW-0812">Transmembrane</keyword>
<name>A0AAE0CE87_9CHLO</name>
<evidence type="ECO:0000256" key="1">
    <source>
        <dbReference type="SAM" id="MobiDB-lite"/>
    </source>
</evidence>